<evidence type="ECO:0000313" key="4">
    <source>
        <dbReference type="Proteomes" id="UP000093309"/>
    </source>
</evidence>
<dbReference type="InterPro" id="IPR051465">
    <property type="entry name" value="Cell_Envelope_Struct_Comp"/>
</dbReference>
<dbReference type="STRING" id="512399.A8709_14755"/>
<comment type="caution">
    <text evidence="3">The sequence shown here is derived from an EMBL/GenBank/DDBJ whole genome shotgun (WGS) entry which is preliminary data.</text>
</comment>
<protein>
    <recommendedName>
        <fullName evidence="2">SLH domain-containing protein</fullName>
    </recommendedName>
</protein>
<dbReference type="PANTHER" id="PTHR43308:SF5">
    <property type="entry name" value="S-LAYER PROTEIN _ PEPTIDOGLYCAN ENDO-BETA-N-ACETYLGLUCOSAMINIDASE"/>
    <property type="match status" value="1"/>
</dbReference>
<dbReference type="Gene3D" id="2.60.40.2340">
    <property type="match status" value="6"/>
</dbReference>
<dbReference type="Pfam" id="PF00395">
    <property type="entry name" value="SLH"/>
    <property type="match status" value="3"/>
</dbReference>
<dbReference type="OrthoDB" id="7012117at2"/>
<dbReference type="InterPro" id="IPR001119">
    <property type="entry name" value="SLH_dom"/>
</dbReference>
<keyword evidence="4" id="KW-1185">Reference proteome</keyword>
<keyword evidence="1" id="KW-0732">Signal</keyword>
<evidence type="ECO:0000313" key="3">
    <source>
        <dbReference type="EMBL" id="OCT15347.1"/>
    </source>
</evidence>
<evidence type="ECO:0000256" key="1">
    <source>
        <dbReference type="SAM" id="SignalP"/>
    </source>
</evidence>
<dbReference type="PANTHER" id="PTHR43308">
    <property type="entry name" value="OUTER MEMBRANE PROTEIN ALPHA-RELATED"/>
    <property type="match status" value="1"/>
</dbReference>
<feature type="chain" id="PRO_5008649849" description="SLH domain-containing protein" evidence="1">
    <location>
        <begin position="29"/>
        <end position="824"/>
    </location>
</feature>
<name>A0A1C1A459_9BACL</name>
<accession>A0A1C1A459</accession>
<dbReference type="AlphaFoldDB" id="A0A1C1A459"/>
<evidence type="ECO:0000259" key="2">
    <source>
        <dbReference type="PROSITE" id="PS51272"/>
    </source>
</evidence>
<feature type="domain" description="SLH" evidence="2">
    <location>
        <begin position="693"/>
        <end position="756"/>
    </location>
</feature>
<gene>
    <name evidence="3" type="ORF">A8709_14755</name>
</gene>
<reference evidence="4" key="1">
    <citation type="submission" date="2016-05" db="EMBL/GenBank/DDBJ databases">
        <title>Paenibacillus oryzae. sp. nov., isolated from the rice root.</title>
        <authorList>
            <person name="Zhang J."/>
            <person name="Zhang X."/>
        </authorList>
    </citation>
    <scope>NUCLEOTIDE SEQUENCE [LARGE SCALE GENOMIC DNA]</scope>
    <source>
        <strain evidence="4">KCTC13222</strain>
    </source>
</reference>
<feature type="domain" description="SLH" evidence="2">
    <location>
        <begin position="757"/>
        <end position="817"/>
    </location>
</feature>
<organism evidence="3 4">
    <name type="scientific">Paenibacillus pectinilyticus</name>
    <dbReference type="NCBI Taxonomy" id="512399"/>
    <lineage>
        <taxon>Bacteria</taxon>
        <taxon>Bacillati</taxon>
        <taxon>Bacillota</taxon>
        <taxon>Bacilli</taxon>
        <taxon>Bacillales</taxon>
        <taxon>Paenibacillaceae</taxon>
        <taxon>Paenibacillus</taxon>
    </lineage>
</organism>
<feature type="signal peptide" evidence="1">
    <location>
        <begin position="1"/>
        <end position="28"/>
    </location>
</feature>
<sequence length="824" mass="88893">MLRKTKRVAAIWMVMTLLLSLCPQLMFATAPSSSKAILSFSLEGTYGVIDESSHTINVTVPFRSAVTNMFEIFTVSEGAHIENHTSYSTRTNYSSSVTLKVVAEDNSEQLYKVNVIEGLSNLKSISSFSLSDPATTGFIDDEAYAVFLTVPRGTDVSSLKPSFATDGDVVKVGEDVQISGTSTQDFTHPVIYTVVALDGSTRDYLVTVNIQRVLSTDKEVTHFGLASLTSIGIIDETLHTISLTVPYGTNVSALVPTFITTGMRVEVFGQQQVSGEELHDFTSPVIYRVYDEANGHQDYSVTVTKAPQNASSSKEITAFRLDGVDGVIDEATHRISVELPNGSVRNPSTATFTTGDNSEVVRVGNEIQTSGQTMNDFTQPVIYTVFAENGLTQNYEVTVELSNQITSYNLSYPIQAAGVINEANRTITLDIPYGTNLSSTKADFLTTGDQVLINGVVQQSGVTENDLSLSPTVYAVDSESVSKPYQLILHVGLNPAKELTTFSVTNPQINGVVNASNHTVAMTVPYGTNVTALVPSFTFIGAKVKVDTLDQVSGVTEQNFTNPVTYSVYAEDATSLDYIVTVTIAAATATGNNGYVPSQPPIKEPTAAVFTPVVNIDKLEAFLNDKIQQAKTNPVHTEFSDVNKHWSQANIDLFVKLGVLSGYEDGTFKPDASITRAEFASIIAKVFTMDAAGTAGQLKDVTNHWASNAISALVSNGIIQGYEDGTFKPDRTISRAEIIAILGRIIDLKGIEKHEEASFKDINGSWNASEIQMAASIGLVEGRDANTFAPNAFSTRAEALTIILRALNMNPDLKSLLEQLQSSK</sequence>
<dbReference type="Proteomes" id="UP000093309">
    <property type="component" value="Unassembled WGS sequence"/>
</dbReference>
<dbReference type="PROSITE" id="PS51272">
    <property type="entry name" value="SLH"/>
    <property type="match status" value="3"/>
</dbReference>
<feature type="domain" description="SLH" evidence="2">
    <location>
        <begin position="634"/>
        <end position="692"/>
    </location>
</feature>
<proteinExistence type="predicted"/>
<dbReference type="EMBL" id="LYPC01000014">
    <property type="protein sequence ID" value="OCT15347.1"/>
    <property type="molecule type" value="Genomic_DNA"/>
</dbReference>
<dbReference type="RefSeq" id="WP_065852258.1">
    <property type="nucleotide sequence ID" value="NZ_LYPC01000014.1"/>
</dbReference>